<feature type="compositionally biased region" description="Low complexity" evidence="1">
    <location>
        <begin position="33"/>
        <end position="48"/>
    </location>
</feature>
<sequence>MGNTTRKLATTGSLAATKDPAKPPAAPKPAPSSAPVTGSQGSGAAAQGSGNVLGFQRLLNSTLSTPPAGVGAAWFGDTPAASANRQAYLNSRLRDPAVWNALSPEIKAGFQSPNGQAWIKSLANDPNFPSLVKTTWKANAPGVPEMPAAKVDNFRKAISKMTEAHVAKLAGTLNGASLSESYMKQNQQTMVGSMLKGGNIAPAPI</sequence>
<dbReference type="Proteomes" id="UP000703893">
    <property type="component" value="Unassembled WGS sequence"/>
</dbReference>
<organism evidence="2 3">
    <name type="scientific">Candidatus Tanganyikabacteria bacterium</name>
    <dbReference type="NCBI Taxonomy" id="2961651"/>
    <lineage>
        <taxon>Bacteria</taxon>
        <taxon>Bacillati</taxon>
        <taxon>Candidatus Sericytochromatia</taxon>
        <taxon>Candidatus Tanganyikabacteria</taxon>
    </lineage>
</organism>
<reference evidence="2 3" key="1">
    <citation type="submission" date="2019-03" db="EMBL/GenBank/DDBJ databases">
        <title>Lake Tanganyika Metagenome-Assembled Genomes (MAGs).</title>
        <authorList>
            <person name="Tran P."/>
        </authorList>
    </citation>
    <scope>NUCLEOTIDE SEQUENCE [LARGE SCALE GENOMIC DNA]</scope>
    <source>
        <strain evidence="2">K_DeepCast_65m_m2_236</strain>
    </source>
</reference>
<protein>
    <submittedName>
        <fullName evidence="2">Uncharacterized protein</fullName>
    </submittedName>
</protein>
<dbReference type="EMBL" id="VGJX01000080">
    <property type="protein sequence ID" value="MBM3273934.1"/>
    <property type="molecule type" value="Genomic_DNA"/>
</dbReference>
<comment type="caution">
    <text evidence="2">The sequence shown here is derived from an EMBL/GenBank/DDBJ whole genome shotgun (WGS) entry which is preliminary data.</text>
</comment>
<evidence type="ECO:0000256" key="1">
    <source>
        <dbReference type="SAM" id="MobiDB-lite"/>
    </source>
</evidence>
<dbReference type="AlphaFoldDB" id="A0A938BM58"/>
<feature type="compositionally biased region" description="Polar residues" evidence="1">
    <location>
        <begin position="1"/>
        <end position="14"/>
    </location>
</feature>
<accession>A0A938BM58</accession>
<proteinExistence type="predicted"/>
<feature type="region of interest" description="Disordered" evidence="1">
    <location>
        <begin position="1"/>
        <end position="48"/>
    </location>
</feature>
<evidence type="ECO:0000313" key="2">
    <source>
        <dbReference type="EMBL" id="MBM3273934.1"/>
    </source>
</evidence>
<evidence type="ECO:0000313" key="3">
    <source>
        <dbReference type="Proteomes" id="UP000703893"/>
    </source>
</evidence>
<gene>
    <name evidence="2" type="ORF">FJZ00_02185</name>
</gene>
<name>A0A938BM58_9BACT</name>
<feature type="compositionally biased region" description="Pro residues" evidence="1">
    <location>
        <begin position="22"/>
        <end position="32"/>
    </location>
</feature>